<dbReference type="GO" id="GO:0008270">
    <property type="term" value="F:zinc ion binding"/>
    <property type="evidence" value="ECO:0007669"/>
    <property type="project" value="UniProtKB-KW"/>
</dbReference>
<feature type="domain" description="C3H1-type" evidence="7">
    <location>
        <begin position="168"/>
        <end position="196"/>
    </location>
</feature>
<dbReference type="Proteomes" id="UP001152561">
    <property type="component" value="Unassembled WGS sequence"/>
</dbReference>
<dbReference type="Pfam" id="PF25565">
    <property type="entry name" value="Ubiquitin_At1g33420"/>
    <property type="match status" value="1"/>
</dbReference>
<reference evidence="9" key="1">
    <citation type="journal article" date="2023" name="Proc. Natl. Acad. Sci. U.S.A.">
        <title>Genomic and structural basis for evolution of tropane alkaloid biosynthesis.</title>
        <authorList>
            <person name="Wanga Y.-J."/>
            <person name="Taina T."/>
            <person name="Yua J.-Y."/>
            <person name="Lia J."/>
            <person name="Xua B."/>
            <person name="Chenc J."/>
            <person name="D'Auriad J.C."/>
            <person name="Huanga J.-P."/>
            <person name="Huanga S.-X."/>
        </authorList>
    </citation>
    <scope>NUCLEOTIDE SEQUENCE [LARGE SCALE GENOMIC DNA]</scope>
    <source>
        <strain evidence="9">cv. KIB-2019</strain>
    </source>
</reference>
<evidence type="ECO:0000313" key="8">
    <source>
        <dbReference type="EMBL" id="KAJ8553641.1"/>
    </source>
</evidence>
<comment type="caution">
    <text evidence="8">The sequence shown here is derived from an EMBL/GenBank/DDBJ whole genome shotgun (WGS) entry which is preliminary data.</text>
</comment>
<dbReference type="SUPFAM" id="SSF90229">
    <property type="entry name" value="CCCH zinc finger"/>
    <property type="match status" value="2"/>
</dbReference>
<dbReference type="Gene3D" id="4.10.1000.10">
    <property type="entry name" value="Zinc finger, CCCH-type"/>
    <property type="match status" value="2"/>
</dbReference>
<feature type="zinc finger region" description="C3H1-type" evidence="5">
    <location>
        <begin position="93"/>
        <end position="120"/>
    </location>
</feature>
<gene>
    <name evidence="8" type="ORF">K7X08_024319</name>
</gene>
<dbReference type="EMBL" id="JAJAGQ010000009">
    <property type="protein sequence ID" value="KAJ8553641.1"/>
    <property type="molecule type" value="Genomic_DNA"/>
</dbReference>
<accession>A0A9Q1RCT8</accession>
<feature type="region of interest" description="Disordered" evidence="6">
    <location>
        <begin position="1"/>
        <end position="28"/>
    </location>
</feature>
<keyword evidence="3 5" id="KW-0863">Zinc-finger</keyword>
<evidence type="ECO:0000256" key="3">
    <source>
        <dbReference type="ARBA" id="ARBA00022771"/>
    </source>
</evidence>
<evidence type="ECO:0000259" key="7">
    <source>
        <dbReference type="PROSITE" id="PS50103"/>
    </source>
</evidence>
<dbReference type="PANTHER" id="PTHR46201:SF8">
    <property type="entry name" value="CHROMATIN REGULATOR PHD FAMILY"/>
    <property type="match status" value="1"/>
</dbReference>
<keyword evidence="4 5" id="KW-0862">Zinc</keyword>
<feature type="domain" description="C3H1-type" evidence="7">
    <location>
        <begin position="53"/>
        <end position="81"/>
    </location>
</feature>
<evidence type="ECO:0000313" key="9">
    <source>
        <dbReference type="Proteomes" id="UP001152561"/>
    </source>
</evidence>
<dbReference type="Pfam" id="PF00642">
    <property type="entry name" value="zf-CCCH"/>
    <property type="match status" value="2"/>
</dbReference>
<protein>
    <recommendedName>
        <fullName evidence="7">C3H1-type domain-containing protein</fullName>
    </recommendedName>
</protein>
<proteinExistence type="predicted"/>
<dbReference type="OrthoDB" id="436852at2759"/>
<evidence type="ECO:0000256" key="1">
    <source>
        <dbReference type="ARBA" id="ARBA00022723"/>
    </source>
</evidence>
<dbReference type="SMART" id="SM00356">
    <property type="entry name" value="ZnF_C3H1"/>
    <property type="match status" value="3"/>
</dbReference>
<feature type="domain" description="C3H1-type" evidence="7">
    <location>
        <begin position="93"/>
        <end position="120"/>
    </location>
</feature>
<dbReference type="InterPro" id="IPR057765">
    <property type="entry name" value="MS1-like_ubiquitin"/>
</dbReference>
<feature type="zinc finger region" description="C3H1-type" evidence="5">
    <location>
        <begin position="168"/>
        <end position="196"/>
    </location>
</feature>
<dbReference type="PANTHER" id="PTHR46201">
    <property type="entry name" value="PHD FINGER PROTEIN MALE MEIOCYTE DEATH 1-RELATED"/>
    <property type="match status" value="1"/>
</dbReference>
<feature type="zinc finger region" description="C3H1-type" evidence="5">
    <location>
        <begin position="53"/>
        <end position="81"/>
    </location>
</feature>
<feature type="region of interest" description="Disordered" evidence="6">
    <location>
        <begin position="135"/>
        <end position="161"/>
    </location>
</feature>
<evidence type="ECO:0000256" key="2">
    <source>
        <dbReference type="ARBA" id="ARBA00022737"/>
    </source>
</evidence>
<evidence type="ECO:0000256" key="5">
    <source>
        <dbReference type="PROSITE-ProRule" id="PRU00723"/>
    </source>
</evidence>
<keyword evidence="9" id="KW-1185">Reference proteome</keyword>
<dbReference type="InterPro" id="IPR036855">
    <property type="entry name" value="Znf_CCCH_sf"/>
</dbReference>
<dbReference type="AlphaFoldDB" id="A0A9Q1RCT8"/>
<evidence type="ECO:0000256" key="4">
    <source>
        <dbReference type="ARBA" id="ARBA00022833"/>
    </source>
</evidence>
<evidence type="ECO:0000256" key="6">
    <source>
        <dbReference type="SAM" id="MobiDB-lite"/>
    </source>
</evidence>
<keyword evidence="1 5" id="KW-0479">Metal-binding</keyword>
<dbReference type="InterPro" id="IPR000571">
    <property type="entry name" value="Znf_CCCH"/>
</dbReference>
<keyword evidence="2" id="KW-0677">Repeat</keyword>
<dbReference type="PROSITE" id="PS50103">
    <property type="entry name" value="ZF_C3H1"/>
    <property type="match status" value="3"/>
</dbReference>
<sequence length="541" mass="60887">MSTPANNVGNSSNISKEKSFNTSDNKCQSFKVPRTMNSRMSLEDKRSNVPSILGPQPACLQFKRWGSCAYGDKCRYVHITGPTYGPSMNIGVGKTEPCRFFTSVRGCPYGNECQYLHERNRNVESGKGIHRESSAIRIATSGNEWRSKTTNSGTPPEPKRSVDFRTKFLKTRICTKWKKNGSCSYGSTCQFAHGQGELQSLSSSNPLESSSSAGISALAKNVASDRIGFIAPSKRRKISVNDVSKKGGMDLRLFHGVAYGQCWFGKWGYKFGHGNYGVTILNDFRKDIPKRRKIKQIIGTYREISEVPLITISELLQFMVVFKSKAPLHSKMGNSDIDIVEKNRPISMETFVNLMANNDCRWPARRLKFVLIVIVNFLKENQANVATKLLEFTIHEAAKEGSMMGNKIIFRSKNPSTKRIEFAFEDIVDANRVDNIELHMNIDQELKYLYETVLLSYPGSDSSFDELESELTRPLSPGVVVFVPPWITIGELKVVAQLALRDTYCIMQNFVVTQIGDLKGTEEQRIRGCYLAQWTEMHTFG</sequence>
<dbReference type="Pfam" id="PF14608">
    <property type="entry name" value="zf-CCCH_2"/>
    <property type="match status" value="1"/>
</dbReference>
<dbReference type="FunFam" id="4.10.1000.10:FF:000001">
    <property type="entry name" value="zinc finger CCCH domain-containing protein 15-like"/>
    <property type="match status" value="1"/>
</dbReference>
<organism evidence="8 9">
    <name type="scientific">Anisodus acutangulus</name>
    <dbReference type="NCBI Taxonomy" id="402998"/>
    <lineage>
        <taxon>Eukaryota</taxon>
        <taxon>Viridiplantae</taxon>
        <taxon>Streptophyta</taxon>
        <taxon>Embryophyta</taxon>
        <taxon>Tracheophyta</taxon>
        <taxon>Spermatophyta</taxon>
        <taxon>Magnoliopsida</taxon>
        <taxon>eudicotyledons</taxon>
        <taxon>Gunneridae</taxon>
        <taxon>Pentapetalae</taxon>
        <taxon>asterids</taxon>
        <taxon>lamiids</taxon>
        <taxon>Solanales</taxon>
        <taxon>Solanaceae</taxon>
        <taxon>Solanoideae</taxon>
        <taxon>Hyoscyameae</taxon>
        <taxon>Anisodus</taxon>
    </lineage>
</organism>
<feature type="compositionally biased region" description="Polar residues" evidence="6">
    <location>
        <begin position="140"/>
        <end position="154"/>
    </location>
</feature>
<name>A0A9Q1RCT8_9SOLA</name>